<proteinExistence type="predicted"/>
<evidence type="ECO:0000313" key="2">
    <source>
        <dbReference type="Proteomes" id="UP000238924"/>
    </source>
</evidence>
<dbReference type="EMBL" id="JJMJ01000294">
    <property type="protein sequence ID" value="PPS20588.1"/>
    <property type="molecule type" value="Genomic_DNA"/>
</dbReference>
<gene>
    <name evidence="1" type="ORF">DJ52_16035</name>
</gene>
<reference evidence="1 2" key="1">
    <citation type="submission" date="2014-04" db="EMBL/GenBank/DDBJ databases">
        <title>Whole genome sequence of 'Brachyspira hampsonii' D13-03603F2.</title>
        <authorList>
            <person name="Patterson A.H."/>
            <person name="Chaban B."/>
            <person name="Fernando C."/>
            <person name="Harding J.C."/>
            <person name="Hill J.E."/>
        </authorList>
    </citation>
    <scope>NUCLEOTIDE SEQUENCE [LARGE SCALE GENOMIC DNA]</scope>
    <source>
        <strain evidence="1 2">D13-03603F2</strain>
    </source>
</reference>
<keyword evidence="2" id="KW-1185">Reference proteome</keyword>
<evidence type="ECO:0000313" key="1">
    <source>
        <dbReference type="EMBL" id="PPS20588.1"/>
    </source>
</evidence>
<organism evidence="1 2">
    <name type="scientific">Brachyspira murdochii</name>
    <dbReference type="NCBI Taxonomy" id="84378"/>
    <lineage>
        <taxon>Bacteria</taxon>
        <taxon>Pseudomonadati</taxon>
        <taxon>Spirochaetota</taxon>
        <taxon>Spirochaetia</taxon>
        <taxon>Brachyspirales</taxon>
        <taxon>Brachyspiraceae</taxon>
        <taxon>Brachyspira</taxon>
    </lineage>
</organism>
<dbReference type="RefSeq" id="WP_104619384.1">
    <property type="nucleotide sequence ID" value="NZ_JJMJ01000294.1"/>
</dbReference>
<name>A0ABX5B0L0_9SPIR</name>
<sequence length="93" mass="10827">MIEDIINSYNIDRDLTDIDVLLELLIELENLGVEEVFVNNEYFNEPKQIISIHKKRAVSEAVYLSISDMDFNESINLIKGEKGRNNINYTYTI</sequence>
<dbReference type="Proteomes" id="UP000238924">
    <property type="component" value="Unassembled WGS sequence"/>
</dbReference>
<protein>
    <submittedName>
        <fullName evidence="1">Uncharacterized protein</fullName>
    </submittedName>
</protein>
<accession>A0ABX5B0L0</accession>
<comment type="caution">
    <text evidence="1">The sequence shown here is derived from an EMBL/GenBank/DDBJ whole genome shotgun (WGS) entry which is preliminary data.</text>
</comment>